<dbReference type="EMBL" id="VICD02000086">
    <property type="protein sequence ID" value="KAB8193918.1"/>
    <property type="molecule type" value="Genomic_DNA"/>
</dbReference>
<dbReference type="RefSeq" id="WP_141481749.1">
    <property type="nucleotide sequence ID" value="NZ_VICD02000086.1"/>
</dbReference>
<protein>
    <submittedName>
        <fullName evidence="1">Uncharacterized protein</fullName>
    </submittedName>
</protein>
<evidence type="ECO:0000313" key="1">
    <source>
        <dbReference type="EMBL" id="KAB8193918.1"/>
    </source>
</evidence>
<name>A0A508AU56_9GAMM</name>
<sequence length="152" mass="17144">MAFVNEFIPEADVEKYGLKEIDQNFIIGGTNARDWTIDRERDIYLRNVALGAGAEPEIRNQTKWTFYWHGDLLTLRLDLLDGKGGRGEPGWSHWKLVRLNGSNGLPEHLRSQKEQVLRDLEDALTAYKGAGIYSAAYGAYSVTLDIGEECVL</sequence>
<organism evidence="1 2">
    <name type="scientific">Marilutibacter maris</name>
    <dbReference type="NCBI Taxonomy" id="1605891"/>
    <lineage>
        <taxon>Bacteria</taxon>
        <taxon>Pseudomonadati</taxon>
        <taxon>Pseudomonadota</taxon>
        <taxon>Gammaproteobacteria</taxon>
        <taxon>Lysobacterales</taxon>
        <taxon>Lysobacteraceae</taxon>
        <taxon>Marilutibacter</taxon>
    </lineage>
</organism>
<gene>
    <name evidence="1" type="ORF">FKV24_006155</name>
</gene>
<comment type="caution">
    <text evidence="1">The sequence shown here is derived from an EMBL/GenBank/DDBJ whole genome shotgun (WGS) entry which is preliminary data.</text>
</comment>
<dbReference type="AlphaFoldDB" id="A0A508AU56"/>
<dbReference type="Proteomes" id="UP000320431">
    <property type="component" value="Unassembled WGS sequence"/>
</dbReference>
<reference evidence="1 2" key="1">
    <citation type="submission" date="2019-10" db="EMBL/GenBank/DDBJ databases">
        <title>Lysobacter alkalisoli sp. nov., isolated from saline-alkaline soil.</title>
        <authorList>
            <person name="Sun J.-Q."/>
        </authorList>
    </citation>
    <scope>NUCLEOTIDE SEQUENCE [LARGE SCALE GENOMIC DNA]</scope>
    <source>
        <strain evidence="1 2">KCTC 42381</strain>
    </source>
</reference>
<accession>A0A508AU56</accession>
<evidence type="ECO:0000313" key="2">
    <source>
        <dbReference type="Proteomes" id="UP000320431"/>
    </source>
</evidence>
<proteinExistence type="predicted"/>